<dbReference type="Proteomes" id="UP000253759">
    <property type="component" value="Unassembled WGS sequence"/>
</dbReference>
<keyword evidence="2" id="KW-1185">Reference proteome</keyword>
<comment type="caution">
    <text evidence="1">The sequence shown here is derived from an EMBL/GenBank/DDBJ whole genome shotgun (WGS) entry which is preliminary data.</text>
</comment>
<dbReference type="OrthoDB" id="8117092at2"/>
<sequence>MTNIKPKFIEIDGGRVTSVRITDADGERFAHYDGDPFVFFIDLVDQDGGRTGLWTGSDYQDAVREAELCRREWEIDEPVHDLIAGGTA</sequence>
<dbReference type="AlphaFoldDB" id="A0A369W1Y6"/>
<dbReference type="RefSeq" id="WP_114646361.1">
    <property type="nucleotide sequence ID" value="NZ_QQNH01000017.1"/>
</dbReference>
<gene>
    <name evidence="1" type="ORF">DVH29_11675</name>
</gene>
<reference evidence="2" key="1">
    <citation type="submission" date="2018-07" db="EMBL/GenBank/DDBJ databases">
        <authorList>
            <person name="Liu B.-T."/>
            <person name="Du Z."/>
        </authorList>
    </citation>
    <scope>NUCLEOTIDE SEQUENCE [LARGE SCALE GENOMIC DNA]</scope>
    <source>
        <strain evidence="2">XYN52</strain>
    </source>
</reference>
<evidence type="ECO:0000313" key="1">
    <source>
        <dbReference type="EMBL" id="RDE08383.1"/>
    </source>
</evidence>
<dbReference type="EMBL" id="QQNH01000017">
    <property type="protein sequence ID" value="RDE08383.1"/>
    <property type="molecule type" value="Genomic_DNA"/>
</dbReference>
<evidence type="ECO:0000313" key="2">
    <source>
        <dbReference type="Proteomes" id="UP000253759"/>
    </source>
</evidence>
<organism evidence="1 2">
    <name type="scientific">Pelagibacterium lacus</name>
    <dbReference type="NCBI Taxonomy" id="2282655"/>
    <lineage>
        <taxon>Bacteria</taxon>
        <taxon>Pseudomonadati</taxon>
        <taxon>Pseudomonadota</taxon>
        <taxon>Alphaproteobacteria</taxon>
        <taxon>Hyphomicrobiales</taxon>
        <taxon>Devosiaceae</taxon>
        <taxon>Pelagibacterium</taxon>
    </lineage>
</organism>
<name>A0A369W1Y6_9HYPH</name>
<accession>A0A369W1Y6</accession>
<protein>
    <submittedName>
        <fullName evidence="1">Uncharacterized protein</fullName>
    </submittedName>
</protein>
<proteinExistence type="predicted"/>